<feature type="compositionally biased region" description="Basic and acidic residues" evidence="1">
    <location>
        <begin position="102"/>
        <end position="117"/>
    </location>
</feature>
<dbReference type="PANTHER" id="PTHR37813:SF1">
    <property type="entry name" value="FELS-2 PROPHAGE PROTEIN"/>
    <property type="match status" value="1"/>
</dbReference>
<accession>A0ABS9APU5</accession>
<keyword evidence="2" id="KW-1133">Transmembrane helix</keyword>
<evidence type="ECO:0008006" key="5">
    <source>
        <dbReference type="Google" id="ProtNLM"/>
    </source>
</evidence>
<keyword evidence="2" id="KW-0472">Membrane</keyword>
<feature type="transmembrane region" description="Helical" evidence="2">
    <location>
        <begin position="446"/>
        <end position="467"/>
    </location>
</feature>
<name>A0ABS9APU5_9GAMM</name>
<feature type="region of interest" description="Disordered" evidence="1">
    <location>
        <begin position="80"/>
        <end position="117"/>
    </location>
</feature>
<feature type="compositionally biased region" description="Polar residues" evidence="1">
    <location>
        <begin position="80"/>
        <end position="100"/>
    </location>
</feature>
<organism evidence="3 4">
    <name type="scientific">Billgrantia aerodenitrificans</name>
    <dbReference type="NCBI Taxonomy" id="2733483"/>
    <lineage>
        <taxon>Bacteria</taxon>
        <taxon>Pseudomonadati</taxon>
        <taxon>Pseudomonadota</taxon>
        <taxon>Gammaproteobacteria</taxon>
        <taxon>Oceanospirillales</taxon>
        <taxon>Halomonadaceae</taxon>
        <taxon>Billgrantia</taxon>
    </lineage>
</organism>
<dbReference type="PANTHER" id="PTHR37813">
    <property type="entry name" value="FELS-2 PROPHAGE PROTEIN"/>
    <property type="match status" value="1"/>
</dbReference>
<feature type="transmembrane region" description="Helical" evidence="2">
    <location>
        <begin position="474"/>
        <end position="496"/>
    </location>
</feature>
<evidence type="ECO:0000256" key="2">
    <source>
        <dbReference type="SAM" id="Phobius"/>
    </source>
</evidence>
<gene>
    <name evidence="3" type="ORF">HOP59_05925</name>
</gene>
<comment type="caution">
    <text evidence="3">The sequence shown here is derived from an EMBL/GenBank/DDBJ whole genome shotgun (WGS) entry which is preliminary data.</text>
</comment>
<feature type="transmembrane region" description="Helical" evidence="2">
    <location>
        <begin position="502"/>
        <end position="520"/>
    </location>
</feature>
<keyword evidence="4" id="KW-1185">Reference proteome</keyword>
<proteinExistence type="predicted"/>
<dbReference type="EMBL" id="JABFTV010000002">
    <property type="protein sequence ID" value="MCE8023662.1"/>
    <property type="molecule type" value="Genomic_DNA"/>
</dbReference>
<reference evidence="3 4" key="1">
    <citation type="journal article" date="2021" name="Front. Microbiol.">
        <title>Aerobic Denitrification and Heterotrophic Sulfur Oxidation in the Genus Halomonas Revealed by Six Novel Species Characterizations and Genome-Based Analysis.</title>
        <authorList>
            <person name="Wang L."/>
            <person name="Shao Z."/>
        </authorList>
    </citation>
    <scope>NUCLEOTIDE SEQUENCE [LARGE SCALE GENOMIC DNA]</scope>
    <source>
        <strain evidence="3 4">MCCC 1A11058</strain>
    </source>
</reference>
<dbReference type="RefSeq" id="WP_234253161.1">
    <property type="nucleotide sequence ID" value="NZ_JABFTV010000002.1"/>
</dbReference>
<evidence type="ECO:0000313" key="4">
    <source>
        <dbReference type="Proteomes" id="UP001320272"/>
    </source>
</evidence>
<dbReference type="Proteomes" id="UP001320272">
    <property type="component" value="Unassembled WGS sequence"/>
</dbReference>
<sequence length="822" mass="87471">MARDLNLSVTLSAINRATGPLRQIMQGSQGAGRAIRETRDQLRNLQDQQKQLTAFRDMSRQSHATRRALMDKREELRQISQQLQSAEGPTRRLTQQQANAQREVDKLTREYRGQRDQVRELARQLPPGIEGTRGLAQQNEALARQIEETNRRLERQQNALRRLGDADVSGRFRNMTGEARRFTRNLTIGATLAAGSIFGLANSTATLGDDVAKTADAIGMGITELQELRYAAERSGVATGTLDGSMQRFVRRIGLAAQGSGAAKKAYEELGLSAQELARMSPDRALGIVADRLNEIEDHTTRAAFASQLLGNSGADMLNMLKDGSEGLTDYARQARLTGSVLSEEAARGAEDFKDALLDAQLGMSGMRHTIGAELMPAVTQLMRELSGWMQENSHRVRAFAREFGERLKAAVPVIIELTSGAAKLAGTLADIVTRAADMVGGFDNLAMVVGGLFASKLILSVVMFGISLVKAGAALASLAATLPGLVGGIKALGLAFAATPIGWVIAGITAIAAGAIYLWRNWETIGPKFTALWNTLRELPGRAWAGIKGAFEDGIGGVTQLLVDWSPLGILWRGIRAGLAALGMELPASLSELGGMIIDGLLGGLRAKAGEVRDAVTGIGGNIVGWFKDRLGINSPSRVFAGFGGDLLDGLMNGIDDKWSVLRDKIGSTASAVRGWFADRLGIRSPSRVFAQLGDDTLAGYQQGLERSENGALREIKYFGDRVRRAGAGLALGTIATAAVAGGGVESGGHGGGIAFDTRPPMAAPSAGGLHVSIGEINVHAAPGMDEQALARLVASEVQRALAEAERNARARQRSALFDTD</sequence>
<evidence type="ECO:0000256" key="1">
    <source>
        <dbReference type="SAM" id="MobiDB-lite"/>
    </source>
</evidence>
<evidence type="ECO:0000313" key="3">
    <source>
        <dbReference type="EMBL" id="MCE8023662.1"/>
    </source>
</evidence>
<protein>
    <recommendedName>
        <fullName evidence="5">Phage tail tape measure protein</fullName>
    </recommendedName>
</protein>
<keyword evidence="2" id="KW-0812">Transmembrane</keyword>